<reference evidence="2 3" key="1">
    <citation type="journal article" date="2014" name="Genome Announc.">
        <title>Draft Genome Sequence of the Agar-Degrading Bacterium Catenovulum sp. Strain DS-2, Isolated from Intestines of Haliotis diversicolor.</title>
        <authorList>
            <person name="Shan D."/>
            <person name="Li X."/>
            <person name="Gu Z."/>
            <person name="Wei G."/>
            <person name="Gao Z."/>
            <person name="Shao Z."/>
        </authorList>
    </citation>
    <scope>NUCLEOTIDE SEQUENCE [LARGE SCALE GENOMIC DNA]</scope>
    <source>
        <strain evidence="2 3">DS-2</strain>
    </source>
</reference>
<dbReference type="Proteomes" id="UP000019276">
    <property type="component" value="Unassembled WGS sequence"/>
</dbReference>
<dbReference type="PANTHER" id="PTHR36558">
    <property type="entry name" value="GLR1098 PROTEIN"/>
    <property type="match status" value="1"/>
</dbReference>
<comment type="caution">
    <text evidence="2">The sequence shown here is derived from an EMBL/GenBank/DDBJ whole genome shotgun (WGS) entry which is preliminary data.</text>
</comment>
<dbReference type="Gene3D" id="3.90.1570.10">
    <property type="entry name" value="tt1808, chain A"/>
    <property type="match status" value="1"/>
</dbReference>
<dbReference type="AlphaFoldDB" id="W7Q881"/>
<dbReference type="InterPro" id="IPR011335">
    <property type="entry name" value="Restrct_endonuc-II-like"/>
</dbReference>
<dbReference type="EMBL" id="ARZY01000061">
    <property type="protein sequence ID" value="EWH08186.1"/>
    <property type="molecule type" value="Genomic_DNA"/>
</dbReference>
<dbReference type="InterPro" id="IPR008538">
    <property type="entry name" value="Uma2"/>
</dbReference>
<sequence length="192" mass="22218">MSVVSKQSTLTVDEYLQGELVSDTKHEFVDGQVYAMAGASINHERISGNIFGELRNHLKGSPREALSSDMKVKARDNFYYPDVLVDCKFDNATPYYSETPVIIVEVLSRSTRKLDETKKLVEYLNIPTLQEYVLIEQDFADVTVYRKSDDWRCKHYFLGDDITFESINFTVSVEEIYDRVDNLDVIEYLQQK</sequence>
<keyword evidence="3" id="KW-1185">Reference proteome</keyword>
<feature type="domain" description="Putative restriction endonuclease" evidence="1">
    <location>
        <begin position="13"/>
        <end position="156"/>
    </location>
</feature>
<dbReference type="eggNOG" id="COG4636">
    <property type="taxonomic scope" value="Bacteria"/>
</dbReference>
<organism evidence="2 3">
    <name type="scientific">Catenovulum agarivorans DS-2</name>
    <dbReference type="NCBI Taxonomy" id="1328313"/>
    <lineage>
        <taxon>Bacteria</taxon>
        <taxon>Pseudomonadati</taxon>
        <taxon>Pseudomonadota</taxon>
        <taxon>Gammaproteobacteria</taxon>
        <taxon>Alteromonadales</taxon>
        <taxon>Alteromonadaceae</taxon>
        <taxon>Catenovulum</taxon>
    </lineage>
</organism>
<gene>
    <name evidence="2" type="ORF">DS2_18628</name>
</gene>
<dbReference type="STRING" id="1328313.DS2_18628"/>
<dbReference type="PANTHER" id="PTHR36558:SF1">
    <property type="entry name" value="RESTRICTION ENDONUCLEASE DOMAIN-CONTAINING PROTEIN-RELATED"/>
    <property type="match status" value="1"/>
</dbReference>
<accession>W7Q881</accession>
<evidence type="ECO:0000313" key="2">
    <source>
        <dbReference type="EMBL" id="EWH08186.1"/>
    </source>
</evidence>
<dbReference type="CDD" id="cd06260">
    <property type="entry name" value="DUF820-like"/>
    <property type="match status" value="1"/>
</dbReference>
<dbReference type="InterPro" id="IPR012296">
    <property type="entry name" value="Nuclease_put_TT1808"/>
</dbReference>
<dbReference type="Pfam" id="PF05685">
    <property type="entry name" value="Uma2"/>
    <property type="match status" value="1"/>
</dbReference>
<name>W7Q881_9ALTE</name>
<dbReference type="SUPFAM" id="SSF52980">
    <property type="entry name" value="Restriction endonuclease-like"/>
    <property type="match status" value="1"/>
</dbReference>
<dbReference type="OrthoDB" id="26750at2"/>
<dbReference type="PATRIC" id="fig|1328313.3.peg.3805"/>
<proteinExistence type="predicted"/>
<protein>
    <recommendedName>
        <fullName evidence="1">Putative restriction endonuclease domain-containing protein</fullName>
    </recommendedName>
</protein>
<dbReference type="RefSeq" id="WP_035016562.1">
    <property type="nucleotide sequence ID" value="NZ_ARZY01000061.1"/>
</dbReference>
<evidence type="ECO:0000313" key="3">
    <source>
        <dbReference type="Proteomes" id="UP000019276"/>
    </source>
</evidence>
<evidence type="ECO:0000259" key="1">
    <source>
        <dbReference type="Pfam" id="PF05685"/>
    </source>
</evidence>